<keyword evidence="4" id="KW-0574">Periplasm</keyword>
<evidence type="ECO:0000256" key="6">
    <source>
        <dbReference type="SAM" id="Phobius"/>
    </source>
</evidence>
<dbReference type="Proteomes" id="UP001620273">
    <property type="component" value="Unassembled WGS sequence"/>
</dbReference>
<sequence length="421" mass="46174">MMNTNNRIEPDWNNTDTAAANSRRHGRRHGVAAIAAAVAVAGVLAVSGCGASGTSTSGAKAAQAVQKLGKSEGKVSILAWPGYVEDGSDDPDVDWVSDFEKETGCEVTSKTYGTSDEAYNLVKSSDAYDVVAASGDLTLRLINAGLVQPVNTDLIPNYKDVYSFLKNRDFNTVDGKSYGVPHGYGANLLMYNKADFSEAPTSWDVVFDKAKASKFKGKVTAYDSPIYIADAAIYLMKHKPSLNIKNPYALDETQLKAAVDLLKEQNANVGEYWSDSLKLAQAFQSGDTVVGTGWQVIYNQMDSSKFGITSPEEGVTGWSDTWMISSKTKHTNCAYQWLNYIDSPKANAQATEYFGEAPANKNACQYATDSKFCDIYHAGDKDFEKKIWYWNTPISQCIDGRKNVKCTDYTEWTKAWQEIKG</sequence>
<keyword evidence="6" id="KW-0812">Transmembrane</keyword>
<reference evidence="7 8" key="1">
    <citation type="submission" date="2022-09" db="EMBL/GenBank/DDBJ databases">
        <title>Genome sequencing of four strains from tibetan pig.</title>
        <authorList>
            <person name="Feng J."/>
        </authorList>
    </citation>
    <scope>NUCLEOTIDE SEQUENCE [LARGE SCALE GENOMIC DNA]</scope>
    <source>
        <strain evidence="7 8">11-1-1</strain>
    </source>
</reference>
<keyword evidence="6" id="KW-1133">Transmembrane helix</keyword>
<dbReference type="PANTHER" id="PTHR30222:SF18">
    <property type="entry name" value="BIFUNCTIONAL POLYHYDROXYBUTYRATE SYNTHASE _ ABC TRANSPORTER PERIPLASMIC BINDING PROTEIN-RELATED"/>
    <property type="match status" value="1"/>
</dbReference>
<keyword evidence="8" id="KW-1185">Reference proteome</keyword>
<evidence type="ECO:0000256" key="3">
    <source>
        <dbReference type="ARBA" id="ARBA00022729"/>
    </source>
</evidence>
<dbReference type="Pfam" id="PF13416">
    <property type="entry name" value="SBP_bac_8"/>
    <property type="match status" value="1"/>
</dbReference>
<dbReference type="PRINTS" id="PR00909">
    <property type="entry name" value="SPERMDNBNDNG"/>
</dbReference>
<dbReference type="InterPro" id="IPR006059">
    <property type="entry name" value="SBP"/>
</dbReference>
<evidence type="ECO:0000256" key="5">
    <source>
        <dbReference type="SAM" id="MobiDB-lite"/>
    </source>
</evidence>
<dbReference type="CDD" id="cd13588">
    <property type="entry name" value="PBP2_polyamine_1"/>
    <property type="match status" value="1"/>
</dbReference>
<feature type="transmembrane region" description="Helical" evidence="6">
    <location>
        <begin position="31"/>
        <end position="53"/>
    </location>
</feature>
<dbReference type="Gene3D" id="3.40.190.10">
    <property type="entry name" value="Periplasmic binding protein-like II"/>
    <property type="match status" value="2"/>
</dbReference>
<evidence type="ECO:0000256" key="2">
    <source>
        <dbReference type="ARBA" id="ARBA00022448"/>
    </source>
</evidence>
<keyword evidence="6" id="KW-0472">Membrane</keyword>
<gene>
    <name evidence="7" type="ORF">OCH74_08560</name>
</gene>
<comment type="caution">
    <text evidence="7">The sequence shown here is derived from an EMBL/GenBank/DDBJ whole genome shotgun (WGS) entry which is preliminary data.</text>
</comment>
<name>A0ABW8KTK4_9BIFI</name>
<keyword evidence="2" id="KW-0813">Transport</keyword>
<evidence type="ECO:0000313" key="7">
    <source>
        <dbReference type="EMBL" id="MFK3576895.1"/>
    </source>
</evidence>
<dbReference type="InterPro" id="IPR001188">
    <property type="entry name" value="Sperm_putr-bd"/>
</dbReference>
<protein>
    <submittedName>
        <fullName evidence="7">ABC transporter substrate-binding protein</fullName>
    </submittedName>
</protein>
<comment type="subcellular location">
    <subcellularLocation>
        <location evidence="1">Periplasm</location>
    </subcellularLocation>
</comment>
<dbReference type="PANTHER" id="PTHR30222">
    <property type="entry name" value="SPERMIDINE/PUTRESCINE-BINDING PERIPLASMIC PROTEIN"/>
    <property type="match status" value="1"/>
</dbReference>
<accession>A0ABW8KTK4</accession>
<organism evidence="7 8">
    <name type="scientific">Bifidobacterium thermacidophilum</name>
    <dbReference type="NCBI Taxonomy" id="246618"/>
    <lineage>
        <taxon>Bacteria</taxon>
        <taxon>Bacillati</taxon>
        <taxon>Actinomycetota</taxon>
        <taxon>Actinomycetes</taxon>
        <taxon>Bifidobacteriales</taxon>
        <taxon>Bifidobacteriaceae</taxon>
        <taxon>Bifidobacterium</taxon>
    </lineage>
</organism>
<keyword evidence="3" id="KW-0732">Signal</keyword>
<dbReference type="EMBL" id="JAOQBW010000007">
    <property type="protein sequence ID" value="MFK3576895.1"/>
    <property type="molecule type" value="Genomic_DNA"/>
</dbReference>
<evidence type="ECO:0000256" key="1">
    <source>
        <dbReference type="ARBA" id="ARBA00004418"/>
    </source>
</evidence>
<dbReference type="RefSeq" id="WP_404441771.1">
    <property type="nucleotide sequence ID" value="NZ_JAOQBW010000007.1"/>
</dbReference>
<dbReference type="SUPFAM" id="SSF53850">
    <property type="entry name" value="Periplasmic binding protein-like II"/>
    <property type="match status" value="1"/>
</dbReference>
<proteinExistence type="predicted"/>
<feature type="region of interest" description="Disordered" evidence="5">
    <location>
        <begin position="1"/>
        <end position="24"/>
    </location>
</feature>
<evidence type="ECO:0000313" key="8">
    <source>
        <dbReference type="Proteomes" id="UP001620273"/>
    </source>
</evidence>
<evidence type="ECO:0000256" key="4">
    <source>
        <dbReference type="ARBA" id="ARBA00022764"/>
    </source>
</evidence>
<feature type="compositionally biased region" description="Polar residues" evidence="5">
    <location>
        <begin position="1"/>
        <end position="20"/>
    </location>
</feature>